<dbReference type="AlphaFoldDB" id="A0A4S8KY62"/>
<dbReference type="InterPro" id="IPR005201">
    <property type="entry name" value="TIM_ENGase"/>
</dbReference>
<dbReference type="Proteomes" id="UP000297245">
    <property type="component" value="Unassembled WGS sequence"/>
</dbReference>
<evidence type="ECO:0000256" key="1">
    <source>
        <dbReference type="SAM" id="MobiDB-lite"/>
    </source>
</evidence>
<keyword evidence="4" id="KW-1185">Reference proteome</keyword>
<feature type="compositionally biased region" description="Basic and acidic residues" evidence="1">
    <location>
        <begin position="300"/>
        <end position="311"/>
    </location>
</feature>
<accession>A0A4S8KY62</accession>
<feature type="region of interest" description="Disordered" evidence="1">
    <location>
        <begin position="298"/>
        <end position="326"/>
    </location>
</feature>
<dbReference type="GO" id="GO:0033925">
    <property type="term" value="F:mannosyl-glycoprotein endo-beta-N-acetylglucosaminidase activity"/>
    <property type="evidence" value="ECO:0007669"/>
    <property type="project" value="InterPro"/>
</dbReference>
<evidence type="ECO:0000313" key="3">
    <source>
        <dbReference type="EMBL" id="THU80966.1"/>
    </source>
</evidence>
<reference evidence="3 4" key="1">
    <citation type="journal article" date="2019" name="Nat. Ecol. Evol.">
        <title>Megaphylogeny resolves global patterns of mushroom evolution.</title>
        <authorList>
            <person name="Varga T."/>
            <person name="Krizsan K."/>
            <person name="Foldi C."/>
            <person name="Dima B."/>
            <person name="Sanchez-Garcia M."/>
            <person name="Sanchez-Ramirez S."/>
            <person name="Szollosi G.J."/>
            <person name="Szarkandi J.G."/>
            <person name="Papp V."/>
            <person name="Albert L."/>
            <person name="Andreopoulos W."/>
            <person name="Angelini C."/>
            <person name="Antonin V."/>
            <person name="Barry K.W."/>
            <person name="Bougher N.L."/>
            <person name="Buchanan P."/>
            <person name="Buyck B."/>
            <person name="Bense V."/>
            <person name="Catcheside P."/>
            <person name="Chovatia M."/>
            <person name="Cooper J."/>
            <person name="Damon W."/>
            <person name="Desjardin D."/>
            <person name="Finy P."/>
            <person name="Geml J."/>
            <person name="Haridas S."/>
            <person name="Hughes K."/>
            <person name="Justo A."/>
            <person name="Karasinski D."/>
            <person name="Kautmanova I."/>
            <person name="Kiss B."/>
            <person name="Kocsube S."/>
            <person name="Kotiranta H."/>
            <person name="LaButti K.M."/>
            <person name="Lechner B.E."/>
            <person name="Liimatainen K."/>
            <person name="Lipzen A."/>
            <person name="Lukacs Z."/>
            <person name="Mihaltcheva S."/>
            <person name="Morgado L.N."/>
            <person name="Niskanen T."/>
            <person name="Noordeloos M.E."/>
            <person name="Ohm R.A."/>
            <person name="Ortiz-Santana B."/>
            <person name="Ovrebo C."/>
            <person name="Racz N."/>
            <person name="Riley R."/>
            <person name="Savchenko A."/>
            <person name="Shiryaev A."/>
            <person name="Soop K."/>
            <person name="Spirin V."/>
            <person name="Szebenyi C."/>
            <person name="Tomsovsky M."/>
            <person name="Tulloss R.E."/>
            <person name="Uehling J."/>
            <person name="Grigoriev I.V."/>
            <person name="Vagvolgyi C."/>
            <person name="Papp T."/>
            <person name="Martin F.M."/>
            <person name="Miettinen O."/>
            <person name="Hibbett D.S."/>
            <person name="Nagy L.G."/>
        </authorList>
    </citation>
    <scope>NUCLEOTIDE SEQUENCE [LARGE SCALE GENOMIC DNA]</scope>
    <source>
        <strain evidence="3 4">CBS 962.96</strain>
    </source>
</reference>
<sequence length="326" mass="37307">MGIFSFTSPSNKSHYTPPKYPVTLRSQSPTLDLERKVLDIVWYNPLRCNMPSGIKEIEYVLDDEGVEIDHRSTGSKGKLPFYDTLCWRSNSELSISVDREDVLKVLAYTSHHWHGCDVFIHYLCAAGQVRQRRDSANSKTAGYETTSSSNAAQRGFDGYLLNFECPLLQSGVEQTRVLAACITLLKKGLRDKVGMHAEVVWYNSVIFTVFTNYTWRPTYSNLTMQYFLSLESSLTANKTLRNIYMGMAIFAHAWTWESEQDKGDWIREKWWDYGILLWAGPRKVIAKLNDTVLSGMSRPTRYEGSGRKDHEGEDEEDYTEPVNAST</sequence>
<dbReference type="GO" id="GO:0005737">
    <property type="term" value="C:cytoplasm"/>
    <property type="evidence" value="ECO:0007669"/>
    <property type="project" value="InterPro"/>
</dbReference>
<dbReference type="Gene3D" id="3.20.20.80">
    <property type="entry name" value="Glycosidases"/>
    <property type="match status" value="1"/>
</dbReference>
<dbReference type="EMBL" id="ML179854">
    <property type="protein sequence ID" value="THU80966.1"/>
    <property type="molecule type" value="Genomic_DNA"/>
</dbReference>
<evidence type="ECO:0000259" key="2">
    <source>
        <dbReference type="Pfam" id="PF03644"/>
    </source>
</evidence>
<proteinExistence type="predicted"/>
<dbReference type="Pfam" id="PF03644">
    <property type="entry name" value="Glyco_hydro_85"/>
    <property type="match status" value="1"/>
</dbReference>
<gene>
    <name evidence="3" type="ORF">K435DRAFT_809465</name>
</gene>
<protein>
    <recommendedName>
        <fullName evidence="2">Cytosolic endo-beta-N-acetylglucosaminidase TIM barrel domain-containing protein</fullName>
    </recommendedName>
</protein>
<evidence type="ECO:0000313" key="4">
    <source>
        <dbReference type="Proteomes" id="UP000297245"/>
    </source>
</evidence>
<feature type="domain" description="Cytosolic endo-beta-N-acetylglucosaminidase TIM barrel" evidence="2">
    <location>
        <begin position="151"/>
        <end position="206"/>
    </location>
</feature>
<name>A0A4S8KY62_DENBC</name>
<dbReference type="OrthoDB" id="284473at2759"/>
<organism evidence="3 4">
    <name type="scientific">Dendrothele bispora (strain CBS 962.96)</name>
    <dbReference type="NCBI Taxonomy" id="1314807"/>
    <lineage>
        <taxon>Eukaryota</taxon>
        <taxon>Fungi</taxon>
        <taxon>Dikarya</taxon>
        <taxon>Basidiomycota</taxon>
        <taxon>Agaricomycotina</taxon>
        <taxon>Agaricomycetes</taxon>
        <taxon>Agaricomycetidae</taxon>
        <taxon>Agaricales</taxon>
        <taxon>Agaricales incertae sedis</taxon>
        <taxon>Dendrothele</taxon>
    </lineage>
</organism>